<dbReference type="SUPFAM" id="SSF52499">
    <property type="entry name" value="Isochorismatase-like hydrolases"/>
    <property type="match status" value="1"/>
</dbReference>
<dbReference type="InterPro" id="IPR036380">
    <property type="entry name" value="Isochorismatase-like_sf"/>
</dbReference>
<keyword evidence="4" id="KW-1185">Reference proteome</keyword>
<keyword evidence="1 3" id="KW-0378">Hydrolase</keyword>
<reference evidence="3" key="1">
    <citation type="submission" date="2023-07" db="EMBL/GenBank/DDBJ databases">
        <title>The genome sequence of Rhodocytophaga aerolata KACC 12507.</title>
        <authorList>
            <person name="Zhang X."/>
        </authorList>
    </citation>
    <scope>NUCLEOTIDE SEQUENCE</scope>
    <source>
        <strain evidence="3">KACC 12507</strain>
    </source>
</reference>
<dbReference type="InterPro" id="IPR050272">
    <property type="entry name" value="Isochorismatase-like_hydrls"/>
</dbReference>
<dbReference type="Gene3D" id="3.40.50.850">
    <property type="entry name" value="Isochorismatase-like"/>
    <property type="match status" value="1"/>
</dbReference>
<dbReference type="Proteomes" id="UP001168528">
    <property type="component" value="Unassembled WGS sequence"/>
</dbReference>
<name>A0ABT8R0A0_9BACT</name>
<feature type="domain" description="Isochorismatase-like" evidence="2">
    <location>
        <begin position="21"/>
        <end position="182"/>
    </location>
</feature>
<dbReference type="RefSeq" id="WP_302036321.1">
    <property type="nucleotide sequence ID" value="NZ_JAUKPO010000002.1"/>
</dbReference>
<accession>A0ABT8R0A0</accession>
<dbReference type="CDD" id="cd00431">
    <property type="entry name" value="cysteine_hydrolases"/>
    <property type="match status" value="1"/>
</dbReference>
<dbReference type="InterPro" id="IPR000868">
    <property type="entry name" value="Isochorismatase-like_dom"/>
</dbReference>
<evidence type="ECO:0000259" key="2">
    <source>
        <dbReference type="Pfam" id="PF00857"/>
    </source>
</evidence>
<dbReference type="PANTHER" id="PTHR43540:SF6">
    <property type="entry name" value="ISOCHORISMATASE-LIKE DOMAIN-CONTAINING PROTEIN"/>
    <property type="match status" value="1"/>
</dbReference>
<dbReference type="InterPro" id="IPR016291">
    <property type="entry name" value="Isochorismatase"/>
</dbReference>
<dbReference type="PANTHER" id="PTHR43540">
    <property type="entry name" value="PEROXYUREIDOACRYLATE/UREIDOACRYLATE AMIDOHYDROLASE-RELATED"/>
    <property type="match status" value="1"/>
</dbReference>
<evidence type="ECO:0000313" key="3">
    <source>
        <dbReference type="EMBL" id="MDO1445516.1"/>
    </source>
</evidence>
<gene>
    <name evidence="3" type="ORF">Q0590_04595</name>
</gene>
<evidence type="ECO:0000313" key="4">
    <source>
        <dbReference type="Proteomes" id="UP001168528"/>
    </source>
</evidence>
<proteinExistence type="predicted"/>
<sequence>MATPVKNQDLHGNVPDSSPAVLLLIDLINDFEFVDGDDIYNNLLPQVEVIVNLKKKAKKAGIPVIYVNDNFGKWQSDFRKLLDHCLKEGVKGKKIVEKLQPDEEDYFVLKPKHSAFYSTTLDVLLDYLKAKTLIMAGITGNICVLFTANDAFMRDFSLVIPSDCVASESKEENTYALEQMRKLLKADTRPSTEIDFKQFKPVKKQ</sequence>
<dbReference type="EMBL" id="JAUKPO010000002">
    <property type="protein sequence ID" value="MDO1445516.1"/>
    <property type="molecule type" value="Genomic_DNA"/>
</dbReference>
<protein>
    <submittedName>
        <fullName evidence="3">Isochorismatase family cysteine hydrolase</fullName>
        <ecNumber evidence="3">3.-.-.-</ecNumber>
    </submittedName>
</protein>
<comment type="caution">
    <text evidence="3">The sequence shown here is derived from an EMBL/GenBank/DDBJ whole genome shotgun (WGS) entry which is preliminary data.</text>
</comment>
<evidence type="ECO:0000256" key="1">
    <source>
        <dbReference type="ARBA" id="ARBA00022801"/>
    </source>
</evidence>
<dbReference type="GO" id="GO:0016787">
    <property type="term" value="F:hydrolase activity"/>
    <property type="evidence" value="ECO:0007669"/>
    <property type="project" value="UniProtKB-KW"/>
</dbReference>
<dbReference type="PRINTS" id="PR01398">
    <property type="entry name" value="ISCHRISMTASE"/>
</dbReference>
<dbReference type="EC" id="3.-.-.-" evidence="3"/>
<organism evidence="3 4">
    <name type="scientific">Rhodocytophaga aerolata</name>
    <dbReference type="NCBI Taxonomy" id="455078"/>
    <lineage>
        <taxon>Bacteria</taxon>
        <taxon>Pseudomonadati</taxon>
        <taxon>Bacteroidota</taxon>
        <taxon>Cytophagia</taxon>
        <taxon>Cytophagales</taxon>
        <taxon>Rhodocytophagaceae</taxon>
        <taxon>Rhodocytophaga</taxon>
    </lineage>
</organism>
<dbReference type="Pfam" id="PF00857">
    <property type="entry name" value="Isochorismatase"/>
    <property type="match status" value="1"/>
</dbReference>